<dbReference type="AlphaFoldDB" id="A0AAD8FFU9"/>
<dbReference type="GO" id="GO:0032880">
    <property type="term" value="P:regulation of protein localization"/>
    <property type="evidence" value="ECO:0007669"/>
    <property type="project" value="TreeGrafter"/>
</dbReference>
<dbReference type="SMART" id="SM00593">
    <property type="entry name" value="RUN"/>
    <property type="match status" value="1"/>
</dbReference>
<feature type="compositionally biased region" description="Polar residues" evidence="5">
    <location>
        <begin position="631"/>
        <end position="640"/>
    </location>
</feature>
<keyword evidence="3" id="KW-0963">Cytoplasm</keyword>
<organism evidence="8 9">
    <name type="scientific">Biomphalaria pfeifferi</name>
    <name type="common">Bloodfluke planorb</name>
    <name type="synonym">Freshwater snail</name>
    <dbReference type="NCBI Taxonomy" id="112525"/>
    <lineage>
        <taxon>Eukaryota</taxon>
        <taxon>Metazoa</taxon>
        <taxon>Spiralia</taxon>
        <taxon>Lophotrochozoa</taxon>
        <taxon>Mollusca</taxon>
        <taxon>Gastropoda</taxon>
        <taxon>Heterobranchia</taxon>
        <taxon>Euthyneura</taxon>
        <taxon>Panpulmonata</taxon>
        <taxon>Hygrophila</taxon>
        <taxon>Lymnaeoidea</taxon>
        <taxon>Planorbidae</taxon>
        <taxon>Biomphalaria</taxon>
    </lineage>
</organism>
<protein>
    <submittedName>
        <fullName evidence="8">Pleckstriny domain-containing family M member 2</fullName>
    </submittedName>
</protein>
<dbReference type="Pfam" id="PF02759">
    <property type="entry name" value="RUN"/>
    <property type="match status" value="1"/>
</dbReference>
<reference evidence="8" key="1">
    <citation type="journal article" date="2023" name="PLoS Negl. Trop. Dis.">
        <title>A genome sequence for Biomphalaria pfeifferi, the major vector snail for the human-infecting parasite Schistosoma mansoni.</title>
        <authorList>
            <person name="Bu L."/>
            <person name="Lu L."/>
            <person name="Laidemitt M.R."/>
            <person name="Zhang S.M."/>
            <person name="Mutuku M."/>
            <person name="Mkoji G."/>
            <person name="Steinauer M."/>
            <person name="Loker E.S."/>
        </authorList>
    </citation>
    <scope>NUCLEOTIDE SEQUENCE</scope>
    <source>
        <strain evidence="8">KasaAsao</strain>
    </source>
</reference>
<feature type="region of interest" description="Disordered" evidence="5">
    <location>
        <begin position="271"/>
        <end position="316"/>
    </location>
</feature>
<dbReference type="FunFam" id="1.20.58.900:FF:000004">
    <property type="entry name" value="pleckstrin homology domain-containing family M member 2 isoform X2"/>
    <property type="match status" value="1"/>
</dbReference>
<feature type="region of interest" description="Disordered" evidence="5">
    <location>
        <begin position="631"/>
        <end position="656"/>
    </location>
</feature>
<dbReference type="Gene3D" id="1.20.58.900">
    <property type="match status" value="1"/>
</dbReference>
<feature type="region of interest" description="Disordered" evidence="5">
    <location>
        <begin position="505"/>
        <end position="551"/>
    </location>
</feature>
<sequence>MARPAADRMRLKDKIIDNISKAIKSIQELLYYQSTNPVLNGGCVTEIRLTLTNSDRQCHKLCENLDHALLHGLKHVTHGYWPVVKQLSHKGLVRDIEILVNVTTDLGRGRAWLFAMLNEGLLECYINLLVQNEKLLRKFYAKDALLLDGDRMTQLQTLTSGLEFVTFKFELDLPYLDLNAYPPRSRTDAQLVGDVLSTSPSSLVNGKYSRSASLISALETSSGSLESRFMLPSDSDSLSTTSSDAHTQADQGLQMRLSTYSTDSGFPADSLFNSTTTLKQRSVTPPDNENRKARSVTPSDNVSVASLGSTGEQDRHQRLENLNPATEEDDNGNSQVLEVIRITKKTAVAGKPKKKRNLSNKKEMSNKKTVEAVTADTKSDQRVEVGTAVNKDIVDSPLDSHNNEIHNNLPDLCDAADSKLDIIPSEMSCSIPKYDSGLDIATLTPNTERGSTPVSPIDAEDQWIPSELKNNQVKVKNVNSMSAMSSMATIKSKIDSLCVGNNSDSSSHIDHSFSHSNHLSQPPESQLMHDSSHTFHPHFSSSDSPPAKADTKSLFAETRIKPTNDDHATSRNPSNDVKLPIFSEDDFYSCYSEKDKSDVPALHYQENSVSRAKAALQSSSQLKDYMDYILKSNQNPSPSNAKGDRERPQDQEDDLSVNLDNNAKLQIMLEILSHEDEKFLKMFVSRENMMEGDAGVIYLLVSDQCLYFLKYKESSRKFVLRSSAMLSDLIFISTGLNDQMISIESRGQNKQKQRLWVTPGYQALTKCILEHLTVAVRKANEHFTSVRPRFSVGSEVPLQKIALRKYISKELNCEPSDVVINDYSLVFWEDPSSANRKQDQDAHKEGTLLMWTQDPMKGYIWKPVYVVLKDSMLSVSNHKTDTRPHSLLGLGGDQCIGCRLTSVGDRNNCVELVTARAGSWFLSAASEVEIAQWRHALCLAVSKGVEDDSSLISCVPCCAVLACGTVFLCHEDLQTKFFRTLGRAKIEDLTSLRTDDSDPTYCILEFESQEVGVSSVNWVFYFTSVQDLQRYQTAIGQVWKEKYQVDVPVLLVDNAGLQRSCLSHSQLLHQQLCFS</sequence>
<dbReference type="Gene3D" id="2.30.29.30">
    <property type="entry name" value="Pleckstrin-homology domain (PH domain)/Phosphotyrosine-binding domain (PTB)"/>
    <property type="match status" value="1"/>
</dbReference>
<dbReference type="GO" id="GO:0007030">
    <property type="term" value="P:Golgi organization"/>
    <property type="evidence" value="ECO:0007669"/>
    <property type="project" value="TreeGrafter"/>
</dbReference>
<dbReference type="SUPFAM" id="SSF140741">
    <property type="entry name" value="RUN domain-like"/>
    <property type="match status" value="1"/>
</dbReference>
<dbReference type="InterPro" id="IPR001849">
    <property type="entry name" value="PH_domain"/>
</dbReference>
<keyword evidence="4" id="KW-0458">Lysosome</keyword>
<dbReference type="Proteomes" id="UP001233172">
    <property type="component" value="Unassembled WGS sequence"/>
</dbReference>
<gene>
    <name evidence="8" type="ORF">Bpfe_009021</name>
</gene>
<dbReference type="CDD" id="cd17680">
    <property type="entry name" value="RUN_PLEKHM2"/>
    <property type="match status" value="1"/>
</dbReference>
<comment type="caution">
    <text evidence="8">The sequence shown here is derived from an EMBL/GenBank/DDBJ whole genome shotgun (WGS) entry which is preliminary data.</text>
</comment>
<dbReference type="InterPro" id="IPR057288">
    <property type="entry name" value="PH_PLEKHM2"/>
</dbReference>
<dbReference type="InterPro" id="IPR011993">
    <property type="entry name" value="PH-like_dom_sf"/>
</dbReference>
<dbReference type="InterPro" id="IPR047327">
    <property type="entry name" value="RUN_PLEKHM2"/>
</dbReference>
<dbReference type="SUPFAM" id="SSF50729">
    <property type="entry name" value="PH domain-like"/>
    <property type="match status" value="1"/>
</dbReference>
<dbReference type="GO" id="GO:0010008">
    <property type="term" value="C:endosome membrane"/>
    <property type="evidence" value="ECO:0007669"/>
    <property type="project" value="TreeGrafter"/>
</dbReference>
<feature type="compositionally biased region" description="Polar residues" evidence="5">
    <location>
        <begin position="271"/>
        <end position="287"/>
    </location>
</feature>
<feature type="region of interest" description="Disordered" evidence="5">
    <location>
        <begin position="348"/>
        <end position="378"/>
    </location>
</feature>
<dbReference type="EMBL" id="JASAOG010000029">
    <property type="protein sequence ID" value="KAK0061639.1"/>
    <property type="molecule type" value="Genomic_DNA"/>
</dbReference>
<dbReference type="GO" id="GO:0032418">
    <property type="term" value="P:lysosome localization"/>
    <property type="evidence" value="ECO:0007669"/>
    <property type="project" value="TreeGrafter"/>
</dbReference>
<comment type="subcellular location">
    <subcellularLocation>
        <location evidence="1">Cytoplasm</location>
    </subcellularLocation>
    <subcellularLocation>
        <location evidence="2">Lysosome membrane</location>
    </subcellularLocation>
</comment>
<dbReference type="PANTHER" id="PTHR46556">
    <property type="entry name" value="PLECKSTRIN HOMOLOGY DOMAIN-CONTAINING FAMILY M MEMBER 2"/>
    <property type="match status" value="1"/>
</dbReference>
<feature type="compositionally biased region" description="Basic and acidic residues" evidence="5">
    <location>
        <begin position="360"/>
        <end position="370"/>
    </location>
</feature>
<keyword evidence="9" id="KW-1185">Reference proteome</keyword>
<name>A0AAD8FFU9_BIOPF</name>
<evidence type="ECO:0000256" key="3">
    <source>
        <dbReference type="ARBA" id="ARBA00022490"/>
    </source>
</evidence>
<evidence type="ECO:0000259" key="7">
    <source>
        <dbReference type="PROSITE" id="PS50826"/>
    </source>
</evidence>
<feature type="region of interest" description="Disordered" evidence="5">
    <location>
        <begin position="228"/>
        <end position="250"/>
    </location>
</feature>
<dbReference type="PROSITE" id="PS50003">
    <property type="entry name" value="PH_DOMAIN"/>
    <property type="match status" value="1"/>
</dbReference>
<accession>A0AAD8FFU9</accession>
<feature type="compositionally biased region" description="Low complexity" evidence="5">
    <location>
        <begin position="537"/>
        <end position="546"/>
    </location>
</feature>
<dbReference type="InterPro" id="IPR037213">
    <property type="entry name" value="Run_dom_sf"/>
</dbReference>
<dbReference type="PROSITE" id="PS50826">
    <property type="entry name" value="RUN"/>
    <property type="match status" value="1"/>
</dbReference>
<feature type="domain" description="PH" evidence="6">
    <location>
        <begin position="841"/>
        <end position="942"/>
    </location>
</feature>
<dbReference type="InterPro" id="IPR004012">
    <property type="entry name" value="Run_dom"/>
</dbReference>
<evidence type="ECO:0000256" key="5">
    <source>
        <dbReference type="SAM" id="MobiDB-lite"/>
    </source>
</evidence>
<evidence type="ECO:0000259" key="6">
    <source>
        <dbReference type="PROSITE" id="PS50003"/>
    </source>
</evidence>
<dbReference type="Pfam" id="PF23142">
    <property type="entry name" value="PH_PLEKHM2"/>
    <property type="match status" value="1"/>
</dbReference>
<proteinExistence type="predicted"/>
<feature type="compositionally biased region" description="Polar residues" evidence="5">
    <location>
        <begin position="296"/>
        <end position="311"/>
    </location>
</feature>
<dbReference type="InterPro" id="IPR053015">
    <property type="entry name" value="PH_domain-containing_M2"/>
</dbReference>
<feature type="compositionally biased region" description="Low complexity" evidence="5">
    <location>
        <begin position="233"/>
        <end position="244"/>
    </location>
</feature>
<evidence type="ECO:0000313" key="9">
    <source>
        <dbReference type="Proteomes" id="UP001233172"/>
    </source>
</evidence>
<feature type="domain" description="RUN" evidence="7">
    <location>
        <begin position="52"/>
        <end position="174"/>
    </location>
</feature>
<dbReference type="PANTHER" id="PTHR46556:SF1">
    <property type="entry name" value="PLECKSTRIN HOMOLOGY DOMAIN-CONTAINING FAMILY M MEMBER 2"/>
    <property type="match status" value="1"/>
</dbReference>
<evidence type="ECO:0000256" key="1">
    <source>
        <dbReference type="ARBA" id="ARBA00004496"/>
    </source>
</evidence>
<dbReference type="GO" id="GO:0019894">
    <property type="term" value="F:kinesin binding"/>
    <property type="evidence" value="ECO:0007669"/>
    <property type="project" value="TreeGrafter"/>
</dbReference>
<dbReference type="Pfam" id="PF00169">
    <property type="entry name" value="PH"/>
    <property type="match status" value="1"/>
</dbReference>
<dbReference type="SMART" id="SM00233">
    <property type="entry name" value="PH"/>
    <property type="match status" value="1"/>
</dbReference>
<evidence type="ECO:0000313" key="8">
    <source>
        <dbReference type="EMBL" id="KAK0061639.1"/>
    </source>
</evidence>
<reference evidence="8" key="2">
    <citation type="submission" date="2023-04" db="EMBL/GenBank/DDBJ databases">
        <authorList>
            <person name="Bu L."/>
            <person name="Lu L."/>
            <person name="Laidemitt M.R."/>
            <person name="Zhang S.M."/>
            <person name="Mutuku M."/>
            <person name="Mkoji G."/>
            <person name="Steinauer M."/>
            <person name="Loker E.S."/>
        </authorList>
    </citation>
    <scope>NUCLEOTIDE SEQUENCE</scope>
    <source>
        <strain evidence="8">KasaAsao</strain>
        <tissue evidence="8">Whole Snail</tissue>
    </source>
</reference>
<evidence type="ECO:0000256" key="2">
    <source>
        <dbReference type="ARBA" id="ARBA00004656"/>
    </source>
</evidence>
<dbReference type="GO" id="GO:0005765">
    <property type="term" value="C:lysosomal membrane"/>
    <property type="evidence" value="ECO:0007669"/>
    <property type="project" value="UniProtKB-SubCell"/>
</dbReference>
<evidence type="ECO:0000256" key="4">
    <source>
        <dbReference type="ARBA" id="ARBA00023228"/>
    </source>
</evidence>